<keyword evidence="1" id="KW-0812">Transmembrane</keyword>
<feature type="chain" id="PRO_5011744644" evidence="2">
    <location>
        <begin position="18"/>
        <end position="283"/>
    </location>
</feature>
<keyword evidence="1" id="KW-0472">Membrane</keyword>
<dbReference type="RefSeq" id="WP_092857500.1">
    <property type="nucleotide sequence ID" value="NZ_FOQH01000001.1"/>
</dbReference>
<feature type="signal peptide" evidence="2">
    <location>
        <begin position="1"/>
        <end position="17"/>
    </location>
</feature>
<gene>
    <name evidence="3" type="ORF">SAMN05216258_101517</name>
</gene>
<dbReference type="STRING" id="1114924.SAMN05216258_101517"/>
<dbReference type="SUPFAM" id="SSF63825">
    <property type="entry name" value="YWTD domain"/>
    <property type="match status" value="1"/>
</dbReference>
<keyword evidence="4" id="KW-1185">Reference proteome</keyword>
<dbReference type="InterPro" id="IPR022472">
    <property type="entry name" value="VPLPA-CTERM"/>
</dbReference>
<evidence type="ECO:0000256" key="2">
    <source>
        <dbReference type="SAM" id="SignalP"/>
    </source>
</evidence>
<evidence type="ECO:0000313" key="3">
    <source>
        <dbReference type="EMBL" id="SFH68632.1"/>
    </source>
</evidence>
<dbReference type="AlphaFoldDB" id="A0A1I3C277"/>
<organism evidence="3 4">
    <name type="scientific">Albimonas pacifica</name>
    <dbReference type="NCBI Taxonomy" id="1114924"/>
    <lineage>
        <taxon>Bacteria</taxon>
        <taxon>Pseudomonadati</taxon>
        <taxon>Pseudomonadota</taxon>
        <taxon>Alphaproteobacteria</taxon>
        <taxon>Rhodobacterales</taxon>
        <taxon>Paracoccaceae</taxon>
        <taxon>Albimonas</taxon>
    </lineage>
</organism>
<protein>
    <submittedName>
        <fullName evidence="3">VPLPA-CTERM protein sorting domain-containing protein</fullName>
    </submittedName>
</protein>
<sequence length="283" mass="28972">MRGLAMAAILATSAATAAEATTLDFVASYGLDAALSAGGSNFHPQGLGYDEATGELLFAQQGVGTIHATDLTGAIQSARSTGYSHTTSVAADGTRYFFSDYTANSSGLDVLAMDKAAGSPAGFSSETAAFGGYPIDVRDGTLYRTESSGGYSWGALTQIRISSLATPDVIDRVVTLDTSLGLGDIAIDLDHNAVWALDYAGSASIRRFDLTTGLQLAAFDLGLDGLDAGLTYADGRLYHYDWIGGSGSTLSVYGIAATAVPLPASGLLLAAGLGVAGWVRRRG</sequence>
<feature type="transmembrane region" description="Helical" evidence="1">
    <location>
        <begin position="253"/>
        <end position="279"/>
    </location>
</feature>
<dbReference type="EMBL" id="FOQH01000001">
    <property type="protein sequence ID" value="SFH68632.1"/>
    <property type="molecule type" value="Genomic_DNA"/>
</dbReference>
<keyword evidence="2" id="KW-0732">Signal</keyword>
<name>A0A1I3C277_9RHOB</name>
<reference evidence="3 4" key="1">
    <citation type="submission" date="2016-10" db="EMBL/GenBank/DDBJ databases">
        <authorList>
            <person name="de Groot N.N."/>
        </authorList>
    </citation>
    <scope>NUCLEOTIDE SEQUENCE [LARGE SCALE GENOMIC DNA]</scope>
    <source>
        <strain evidence="3 4">CGMCC 1.11030</strain>
    </source>
</reference>
<dbReference type="NCBIfam" id="TIGR03370">
    <property type="entry name" value="VPLPA-CTERM"/>
    <property type="match status" value="1"/>
</dbReference>
<dbReference type="Proteomes" id="UP000199377">
    <property type="component" value="Unassembled WGS sequence"/>
</dbReference>
<keyword evidence="1" id="KW-1133">Transmembrane helix</keyword>
<accession>A0A1I3C277</accession>
<evidence type="ECO:0000313" key="4">
    <source>
        <dbReference type="Proteomes" id="UP000199377"/>
    </source>
</evidence>
<evidence type="ECO:0000256" key="1">
    <source>
        <dbReference type="SAM" id="Phobius"/>
    </source>
</evidence>
<proteinExistence type="predicted"/>